<feature type="domain" description="Bacterial Pleckstrin homology" evidence="1">
    <location>
        <begin position="29"/>
        <end position="125"/>
    </location>
</feature>
<dbReference type="eggNOG" id="ENOG502SMQN">
    <property type="taxonomic scope" value="Eukaryota"/>
</dbReference>
<dbReference type="Gene3D" id="2.30.29.50">
    <property type="entry name" value="Bacterial Pleckstrin homology domain"/>
    <property type="match status" value="2"/>
</dbReference>
<reference evidence="3" key="2">
    <citation type="submission" date="2010-04" db="EMBL/GenBank/DDBJ databases">
        <authorList>
            <person name="Buell R."/>
            <person name="Hamilton J."/>
            <person name="Hostetler J."/>
        </authorList>
    </citation>
    <scope>NUCLEOTIDE SEQUENCE [LARGE SCALE GENOMIC DNA]</scope>
    <source>
        <strain evidence="3">DAOM:BR144</strain>
    </source>
</reference>
<accession>K3X6T8</accession>
<sequence>MLKGLTSDLTGSADICRPLKSFESALGVQYLLPSETILFSLQSSKEEFTFTNHALLKIHGSSATTTRKLVTRFDYRRYTIDHVKFETAGRVDRDVEIKFSIGSEAISIDIAKDEEVVVRDYYKALELLSRAQKKNERTWDLARLALKHSSDALYLTEASGQTLTRQSEEALGWLQDVYERSHPQCYRDVILAAFQEIRTNKPRQSMKIGVVSELTGSSDICQPVTDFASLQAKDYLEEGETVLFALSSAKEEYAFANMSLITVCGSSAMSTKRTVERYEYMTERVTQLQFESCGVTDRDCELKFHMGNRAFSIDIAKAKLANAQHFYRALLALSREQTDNARTWELARTALDASVRSTTTTDTTGKLLVEQATGVHAWLQETFAKTNPRCYQSVIQAALERVDQA</sequence>
<protein>
    <recommendedName>
        <fullName evidence="1">Bacterial Pleckstrin homology domain-containing protein</fullName>
    </recommendedName>
</protein>
<dbReference type="AlphaFoldDB" id="K3X6T8"/>
<dbReference type="EnsemblProtists" id="PYU1_T012937">
    <property type="protein sequence ID" value="PYU1_T012937"/>
    <property type="gene ID" value="PYU1_G012910"/>
</dbReference>
<feature type="domain" description="Bacterial Pleckstrin homology" evidence="1">
    <location>
        <begin position="231"/>
        <end position="332"/>
    </location>
</feature>
<evidence type="ECO:0000313" key="3">
    <source>
        <dbReference type="Proteomes" id="UP000019132"/>
    </source>
</evidence>
<dbReference type="Gene3D" id="1.10.287.210">
    <property type="match status" value="2"/>
</dbReference>
<reference evidence="3" key="1">
    <citation type="journal article" date="2010" name="Genome Biol.">
        <title>Genome sequence of the necrotrophic plant pathogen Pythium ultimum reveals original pathogenicity mechanisms and effector repertoire.</title>
        <authorList>
            <person name="Levesque C.A."/>
            <person name="Brouwer H."/>
            <person name="Cano L."/>
            <person name="Hamilton J.P."/>
            <person name="Holt C."/>
            <person name="Huitema E."/>
            <person name="Raffaele S."/>
            <person name="Robideau G.P."/>
            <person name="Thines M."/>
            <person name="Win J."/>
            <person name="Zerillo M.M."/>
            <person name="Beakes G.W."/>
            <person name="Boore J.L."/>
            <person name="Busam D."/>
            <person name="Dumas B."/>
            <person name="Ferriera S."/>
            <person name="Fuerstenberg S.I."/>
            <person name="Gachon C.M."/>
            <person name="Gaulin E."/>
            <person name="Govers F."/>
            <person name="Grenville-Briggs L."/>
            <person name="Horner N."/>
            <person name="Hostetler J."/>
            <person name="Jiang R.H."/>
            <person name="Johnson J."/>
            <person name="Krajaejun T."/>
            <person name="Lin H."/>
            <person name="Meijer H.J."/>
            <person name="Moore B."/>
            <person name="Morris P."/>
            <person name="Phuntmart V."/>
            <person name="Puiu D."/>
            <person name="Shetty J."/>
            <person name="Stajich J.E."/>
            <person name="Tripathy S."/>
            <person name="Wawra S."/>
            <person name="van West P."/>
            <person name="Whitty B.R."/>
            <person name="Coutinho P.M."/>
            <person name="Henrissat B."/>
            <person name="Martin F."/>
            <person name="Thomas P.D."/>
            <person name="Tyler B.M."/>
            <person name="De Vries R.P."/>
            <person name="Kamoun S."/>
            <person name="Yandell M."/>
            <person name="Tisserat N."/>
            <person name="Buell C.R."/>
        </authorList>
    </citation>
    <scope>NUCLEOTIDE SEQUENCE</scope>
    <source>
        <strain evidence="3">DAOM:BR144</strain>
    </source>
</reference>
<dbReference type="InParanoid" id="K3X6T8"/>
<dbReference type="Proteomes" id="UP000019132">
    <property type="component" value="Unassembled WGS sequence"/>
</dbReference>
<dbReference type="SUPFAM" id="SSF50729">
    <property type="entry name" value="PH domain-like"/>
    <property type="match status" value="2"/>
</dbReference>
<dbReference type="InterPro" id="IPR012544">
    <property type="entry name" value="PHb"/>
</dbReference>
<dbReference type="PANTHER" id="PTHR35796">
    <property type="entry name" value="HYPOTHETICAL CYTOSOLIC PROTEIN"/>
    <property type="match status" value="1"/>
</dbReference>
<evidence type="ECO:0000313" key="2">
    <source>
        <dbReference type="EnsemblProtists" id="PYU1_T012937"/>
    </source>
</evidence>
<dbReference type="Pfam" id="PF08000">
    <property type="entry name" value="bPH_1"/>
    <property type="match status" value="2"/>
</dbReference>
<dbReference type="EMBL" id="GL376607">
    <property type="status" value="NOT_ANNOTATED_CDS"/>
    <property type="molecule type" value="Genomic_DNA"/>
</dbReference>
<evidence type="ECO:0000259" key="1">
    <source>
        <dbReference type="Pfam" id="PF08000"/>
    </source>
</evidence>
<dbReference type="OMA" id="VERYEYM"/>
<proteinExistence type="predicted"/>
<name>K3X6T8_GLOUD</name>
<dbReference type="InterPro" id="IPR037063">
    <property type="entry name" value="PHb_sf"/>
</dbReference>
<dbReference type="PANTHER" id="PTHR35796:SF3">
    <property type="entry name" value="BHLH DOMAIN-CONTAINING PROTEIN"/>
    <property type="match status" value="1"/>
</dbReference>
<dbReference type="HOGENOM" id="CLU_714718_0_0_1"/>
<reference evidence="2" key="3">
    <citation type="submission" date="2015-02" db="UniProtKB">
        <authorList>
            <consortium name="EnsemblProtists"/>
        </authorList>
    </citation>
    <scope>IDENTIFICATION</scope>
    <source>
        <strain evidence="2">DAOM BR144</strain>
    </source>
</reference>
<dbReference type="VEuPathDB" id="FungiDB:PYU1_G012910"/>
<keyword evidence="3" id="KW-1185">Reference proteome</keyword>
<organism evidence="2 3">
    <name type="scientific">Globisporangium ultimum (strain ATCC 200006 / CBS 805.95 / DAOM BR144)</name>
    <name type="common">Pythium ultimum</name>
    <dbReference type="NCBI Taxonomy" id="431595"/>
    <lineage>
        <taxon>Eukaryota</taxon>
        <taxon>Sar</taxon>
        <taxon>Stramenopiles</taxon>
        <taxon>Oomycota</taxon>
        <taxon>Peronosporomycetes</taxon>
        <taxon>Pythiales</taxon>
        <taxon>Pythiaceae</taxon>
        <taxon>Globisporangium</taxon>
    </lineage>
</organism>